<dbReference type="Gene3D" id="3.40.50.720">
    <property type="entry name" value="NAD(P)-binding Rossmann-like Domain"/>
    <property type="match status" value="1"/>
</dbReference>
<proteinExistence type="predicted"/>
<evidence type="ECO:0000313" key="2">
    <source>
        <dbReference type="Proteomes" id="UP000279236"/>
    </source>
</evidence>
<protein>
    <submittedName>
        <fullName evidence="1">Uncharacterized protein</fullName>
    </submittedName>
</protein>
<keyword evidence="2" id="KW-1185">Reference proteome</keyword>
<dbReference type="Proteomes" id="UP000279236">
    <property type="component" value="Unassembled WGS sequence"/>
</dbReference>
<dbReference type="EMBL" id="RSCE01000002">
    <property type="protein sequence ID" value="RSH86772.1"/>
    <property type="molecule type" value="Genomic_DNA"/>
</dbReference>
<organism evidence="1 2">
    <name type="scientific">Apiotrichum porosum</name>
    <dbReference type="NCBI Taxonomy" id="105984"/>
    <lineage>
        <taxon>Eukaryota</taxon>
        <taxon>Fungi</taxon>
        <taxon>Dikarya</taxon>
        <taxon>Basidiomycota</taxon>
        <taxon>Agaricomycotina</taxon>
        <taxon>Tremellomycetes</taxon>
        <taxon>Trichosporonales</taxon>
        <taxon>Trichosporonaceae</taxon>
        <taxon>Apiotrichum</taxon>
    </lineage>
</organism>
<reference evidence="1 2" key="1">
    <citation type="submission" date="2018-11" db="EMBL/GenBank/DDBJ databases">
        <title>Genome sequence of Apiotrichum porosum DSM 27194.</title>
        <authorList>
            <person name="Aliyu H."/>
            <person name="Gorte O."/>
            <person name="Ochsenreither K."/>
        </authorList>
    </citation>
    <scope>NUCLEOTIDE SEQUENCE [LARGE SCALE GENOMIC DNA]</scope>
    <source>
        <strain evidence="1 2">DSM 27194</strain>
    </source>
</reference>
<evidence type="ECO:0000313" key="1">
    <source>
        <dbReference type="EMBL" id="RSH86772.1"/>
    </source>
</evidence>
<dbReference type="STRING" id="105984.A0A427Y6S5"/>
<accession>A0A427Y6S5</accession>
<dbReference type="OrthoDB" id="5399006at2759"/>
<dbReference type="GeneID" id="39589587"/>
<dbReference type="InterPro" id="IPR036291">
    <property type="entry name" value="NAD(P)-bd_dom_sf"/>
</dbReference>
<dbReference type="PANTHER" id="PTHR43431:SF7">
    <property type="entry name" value="OXIDOREDUCTASE, SHORT CHAIN DEHYDROGENASE_REDUCTASE FAMILY (AFU_ORTHOLOGUE AFUA_5G14000)"/>
    <property type="match status" value="1"/>
</dbReference>
<dbReference type="PANTHER" id="PTHR43431">
    <property type="entry name" value="OXIDOREDUCTASE, SHORT CHAIN DEHYDROGENASE/REDUCTASE FAMILY (AFU_ORTHOLOGUE AFUA_5G14000)"/>
    <property type="match status" value="1"/>
</dbReference>
<sequence>MSPPLAVIFGAGPGTGAAIARALAPTHALVLLSRSLPGSLAKLELKVPDDRVLAATFDAKNSAASFKSALEQARAKWPESTVDVGVCNASVGFAPGPFLERSTDDLRGNLEACAQAWDFSQAVIPAMLPAGGTLIFTGATMAVRGGANFSAMAPGAFARRALAQSLAREFGPQGIHVCHVVVDGLIDTARVKGIMGDKAATVEEGTRLEPDGIAQVYVDIVNQPRSTWTQELDVRPMKEKW</sequence>
<dbReference type="RefSeq" id="XP_028479557.1">
    <property type="nucleotide sequence ID" value="XM_028620585.1"/>
</dbReference>
<comment type="caution">
    <text evidence="1">The sequence shown here is derived from an EMBL/GenBank/DDBJ whole genome shotgun (WGS) entry which is preliminary data.</text>
</comment>
<dbReference type="Pfam" id="PF13561">
    <property type="entry name" value="adh_short_C2"/>
    <property type="match status" value="1"/>
</dbReference>
<dbReference type="InterPro" id="IPR002347">
    <property type="entry name" value="SDR_fam"/>
</dbReference>
<dbReference type="AlphaFoldDB" id="A0A427Y6S5"/>
<name>A0A427Y6S5_9TREE</name>
<dbReference type="SUPFAM" id="SSF51735">
    <property type="entry name" value="NAD(P)-binding Rossmann-fold domains"/>
    <property type="match status" value="1"/>
</dbReference>
<gene>
    <name evidence="1" type="ORF">EHS24_005044</name>
</gene>